<evidence type="ECO:0000313" key="10">
    <source>
        <dbReference type="Proteomes" id="UP000476176"/>
    </source>
</evidence>
<evidence type="ECO:0000313" key="7">
    <source>
        <dbReference type="Proteomes" id="UP000433483"/>
    </source>
</evidence>
<evidence type="ECO:0000313" key="6">
    <source>
        <dbReference type="Proteomes" id="UP000429523"/>
    </source>
</evidence>
<dbReference type="EMBL" id="QXGC01000784">
    <property type="protein sequence ID" value="KAE9221120.1"/>
    <property type="molecule type" value="Genomic_DNA"/>
</dbReference>
<dbReference type="Proteomes" id="UP000429523">
    <property type="component" value="Unassembled WGS sequence"/>
</dbReference>
<dbReference type="Proteomes" id="UP000433483">
    <property type="component" value="Unassembled WGS sequence"/>
</dbReference>
<dbReference type="EMBL" id="QXGF01001162">
    <property type="protein sequence ID" value="KAE8932055.1"/>
    <property type="molecule type" value="Genomic_DNA"/>
</dbReference>
<evidence type="ECO:0000313" key="1">
    <source>
        <dbReference type="EMBL" id="KAE8932055.1"/>
    </source>
</evidence>
<evidence type="ECO:0000313" key="9">
    <source>
        <dbReference type="Proteomes" id="UP000440732"/>
    </source>
</evidence>
<keyword evidence="7" id="KW-1185">Reference proteome</keyword>
<proteinExistence type="predicted"/>
<sequence>MIHDGMSNTIANIRRHRQNRYYKLYTLFADRIRFVDSKVLRVGHSAKFCKKMKNEVGQIVGHRLTRSENNDESSALLEAVKPILKPDGNYPIYLQDPFHAMLRVKEKIADKAKKWCISKELISAMYTVERELRPPQGMKVQFRRVASSIAPKELSCTEAIWRGCIDSSAAQIRSGDLYGVNNDYTEAHTTTRVVATSQLEGFHSGPKKLLNR</sequence>
<reference evidence="6 7" key="1">
    <citation type="submission" date="2018-08" db="EMBL/GenBank/DDBJ databases">
        <title>Genomic investigation of the strawberry pathogen Phytophthora fragariae indicates pathogenicity is determined by transcriptional variation in three key races.</title>
        <authorList>
            <person name="Adams T.M."/>
            <person name="Armitage A.D."/>
            <person name="Sobczyk M.K."/>
            <person name="Bates H.J."/>
            <person name="Dunwell J.M."/>
            <person name="Nellist C.F."/>
            <person name="Harrison R.J."/>
        </authorList>
    </citation>
    <scope>NUCLEOTIDE SEQUENCE [LARGE SCALE GENOMIC DNA]</scope>
    <source>
        <strain evidence="5 8">A4</strain>
        <strain evidence="3 10">BC-23</strain>
        <strain evidence="4 7">NOV-27</strain>
        <strain evidence="2 9">NOV-5</strain>
        <strain evidence="1 6">NOV-9</strain>
    </source>
</reference>
<dbReference type="AlphaFoldDB" id="A0A6A4CN29"/>
<comment type="caution">
    <text evidence="5">The sequence shown here is derived from an EMBL/GenBank/DDBJ whole genome shotgun (WGS) entry which is preliminary data.</text>
</comment>
<dbReference type="Proteomes" id="UP000440732">
    <property type="component" value="Unassembled WGS sequence"/>
</dbReference>
<evidence type="ECO:0000313" key="3">
    <source>
        <dbReference type="EMBL" id="KAE9221120.1"/>
    </source>
</evidence>
<dbReference type="EMBL" id="QXGE01001356">
    <property type="protein sequence ID" value="KAE9293775.1"/>
    <property type="molecule type" value="Genomic_DNA"/>
</dbReference>
<accession>A0A6A4CN29</accession>
<dbReference type="EMBL" id="QXGB01000108">
    <property type="protein sequence ID" value="KAE9230095.1"/>
    <property type="molecule type" value="Genomic_DNA"/>
</dbReference>
<dbReference type="Proteomes" id="UP000437068">
    <property type="component" value="Unassembled WGS sequence"/>
</dbReference>
<evidence type="ECO:0000313" key="8">
    <source>
        <dbReference type="Proteomes" id="UP000437068"/>
    </source>
</evidence>
<evidence type="ECO:0000313" key="4">
    <source>
        <dbReference type="EMBL" id="KAE9230095.1"/>
    </source>
</evidence>
<gene>
    <name evidence="5" type="ORF">PF001_g18100</name>
    <name evidence="3" type="ORF">PF004_g13136</name>
    <name evidence="4" type="ORF">PF005_g3629</name>
    <name evidence="2" type="ORF">PF006_g17646</name>
    <name evidence="1" type="ORF">PF009_g17902</name>
</gene>
<dbReference type="OrthoDB" id="121194at2759"/>
<name>A0A6A4CN29_9STRA</name>
<dbReference type="EMBL" id="QXGA01001317">
    <property type="protein sequence ID" value="KAE9122468.1"/>
    <property type="molecule type" value="Genomic_DNA"/>
</dbReference>
<organism evidence="5 8">
    <name type="scientific">Phytophthora fragariae</name>
    <dbReference type="NCBI Taxonomy" id="53985"/>
    <lineage>
        <taxon>Eukaryota</taxon>
        <taxon>Sar</taxon>
        <taxon>Stramenopiles</taxon>
        <taxon>Oomycota</taxon>
        <taxon>Peronosporomycetes</taxon>
        <taxon>Peronosporales</taxon>
        <taxon>Peronosporaceae</taxon>
        <taxon>Phytophthora</taxon>
    </lineage>
</organism>
<protein>
    <submittedName>
        <fullName evidence="5">Uncharacterized protein</fullName>
    </submittedName>
</protein>
<dbReference type="Proteomes" id="UP000476176">
    <property type="component" value="Unassembled WGS sequence"/>
</dbReference>
<evidence type="ECO:0000313" key="2">
    <source>
        <dbReference type="EMBL" id="KAE9122468.1"/>
    </source>
</evidence>
<evidence type="ECO:0000313" key="5">
    <source>
        <dbReference type="EMBL" id="KAE9293775.1"/>
    </source>
</evidence>